<dbReference type="Gene3D" id="1.10.10.10">
    <property type="entry name" value="Winged helix-like DNA-binding domain superfamily/Winged helix DNA-binding domain"/>
    <property type="match status" value="1"/>
</dbReference>
<comment type="caution">
    <text evidence="8">The sequence shown here is derived from an EMBL/GenBank/DDBJ whole genome shotgun (WGS) entry which is preliminary data.</text>
</comment>
<proteinExistence type="inferred from homology"/>
<dbReference type="Gene3D" id="1.10.1740.10">
    <property type="match status" value="1"/>
</dbReference>
<dbReference type="Proteomes" id="UP000643810">
    <property type="component" value="Unassembled WGS sequence"/>
</dbReference>
<evidence type="ECO:0000256" key="5">
    <source>
        <dbReference type="ARBA" id="ARBA00023163"/>
    </source>
</evidence>
<evidence type="ECO:0000313" key="8">
    <source>
        <dbReference type="EMBL" id="MBC5687298.1"/>
    </source>
</evidence>
<comment type="similarity">
    <text evidence="1">Belongs to the sigma-70 factor family. ECF subfamily.</text>
</comment>
<dbReference type="SUPFAM" id="SSF88659">
    <property type="entry name" value="Sigma3 and sigma4 domains of RNA polymerase sigma factors"/>
    <property type="match status" value="1"/>
</dbReference>
<dbReference type="InterPro" id="IPR007627">
    <property type="entry name" value="RNA_pol_sigma70_r2"/>
</dbReference>
<dbReference type="PANTHER" id="PTHR43133:SF8">
    <property type="entry name" value="RNA POLYMERASE SIGMA FACTOR HI_1459-RELATED"/>
    <property type="match status" value="1"/>
</dbReference>
<dbReference type="EMBL" id="JACOPG010000005">
    <property type="protein sequence ID" value="MBC5687298.1"/>
    <property type="molecule type" value="Genomic_DNA"/>
</dbReference>
<dbReference type="NCBIfam" id="TIGR02937">
    <property type="entry name" value="sigma70-ECF"/>
    <property type="match status" value="1"/>
</dbReference>
<feature type="domain" description="RNA polymerase sigma factor 70 region 4 type 2" evidence="7">
    <location>
        <begin position="119"/>
        <end position="171"/>
    </location>
</feature>
<dbReference type="PANTHER" id="PTHR43133">
    <property type="entry name" value="RNA POLYMERASE ECF-TYPE SIGMA FACTO"/>
    <property type="match status" value="1"/>
</dbReference>
<dbReference type="InterPro" id="IPR013249">
    <property type="entry name" value="RNA_pol_sigma70_r4_t2"/>
</dbReference>
<dbReference type="Pfam" id="PF08281">
    <property type="entry name" value="Sigma70_r4_2"/>
    <property type="match status" value="1"/>
</dbReference>
<evidence type="ECO:0000259" key="6">
    <source>
        <dbReference type="Pfam" id="PF04542"/>
    </source>
</evidence>
<evidence type="ECO:0000256" key="2">
    <source>
        <dbReference type="ARBA" id="ARBA00023015"/>
    </source>
</evidence>
<dbReference type="InterPro" id="IPR013325">
    <property type="entry name" value="RNA_pol_sigma_r2"/>
</dbReference>
<dbReference type="InterPro" id="IPR014284">
    <property type="entry name" value="RNA_pol_sigma-70_dom"/>
</dbReference>
<keyword evidence="3" id="KW-0731">Sigma factor</keyword>
<evidence type="ECO:0000256" key="3">
    <source>
        <dbReference type="ARBA" id="ARBA00023082"/>
    </source>
</evidence>
<evidence type="ECO:0000259" key="7">
    <source>
        <dbReference type="Pfam" id="PF08281"/>
    </source>
</evidence>
<sequence length="190" mass="22161">MGKEGNLNDFLLILQMKQGSEKAFDKFVRKYYAEILSYCRYHCLDQAEAEDLTQETFLRFMENIASYQHIGKAKNYLYVIAGNLCKNYAKKWKAESVEQEILERELVSDGGIHRKEKRMDVEQALGRLAPELREVILLIYFGDCKLKEVADILQIGLPLVKYRHKRAKEELKKLLGEEDSDEFGKDDTKL</sequence>
<dbReference type="InterPro" id="IPR036388">
    <property type="entry name" value="WH-like_DNA-bd_sf"/>
</dbReference>
<organism evidence="8 9">
    <name type="scientific">Roseburia lenta</name>
    <dbReference type="NCBI Taxonomy" id="2763061"/>
    <lineage>
        <taxon>Bacteria</taxon>
        <taxon>Bacillati</taxon>
        <taxon>Bacillota</taxon>
        <taxon>Clostridia</taxon>
        <taxon>Lachnospirales</taxon>
        <taxon>Lachnospiraceae</taxon>
        <taxon>Roseburia</taxon>
    </lineage>
</organism>
<dbReference type="InterPro" id="IPR013324">
    <property type="entry name" value="RNA_pol_sigma_r3/r4-like"/>
</dbReference>
<keyword evidence="2" id="KW-0805">Transcription regulation</keyword>
<dbReference type="SUPFAM" id="SSF88946">
    <property type="entry name" value="Sigma2 domain of RNA polymerase sigma factors"/>
    <property type="match status" value="1"/>
</dbReference>
<keyword evidence="4" id="KW-0238">DNA-binding</keyword>
<gene>
    <name evidence="8" type="ORF">H8R94_11930</name>
</gene>
<protein>
    <submittedName>
        <fullName evidence="8">RNA polymerase sigma factor</fullName>
    </submittedName>
</protein>
<dbReference type="Pfam" id="PF04542">
    <property type="entry name" value="Sigma70_r2"/>
    <property type="match status" value="1"/>
</dbReference>
<keyword evidence="9" id="KW-1185">Reference proteome</keyword>
<feature type="domain" description="RNA polymerase sigma-70 region 2" evidence="6">
    <location>
        <begin position="27"/>
        <end position="91"/>
    </location>
</feature>
<evidence type="ECO:0000256" key="1">
    <source>
        <dbReference type="ARBA" id="ARBA00010641"/>
    </source>
</evidence>
<evidence type="ECO:0000256" key="4">
    <source>
        <dbReference type="ARBA" id="ARBA00023125"/>
    </source>
</evidence>
<accession>A0ABR7GJ56</accession>
<dbReference type="InterPro" id="IPR039425">
    <property type="entry name" value="RNA_pol_sigma-70-like"/>
</dbReference>
<reference evidence="8 9" key="1">
    <citation type="submission" date="2020-08" db="EMBL/GenBank/DDBJ databases">
        <title>Genome public.</title>
        <authorList>
            <person name="Liu C."/>
            <person name="Sun Q."/>
        </authorList>
    </citation>
    <scope>NUCLEOTIDE SEQUENCE [LARGE SCALE GENOMIC DNA]</scope>
    <source>
        <strain evidence="8 9">NSJ-9</strain>
    </source>
</reference>
<keyword evidence="5" id="KW-0804">Transcription</keyword>
<name>A0ABR7GJ56_9FIRM</name>
<evidence type="ECO:0000313" key="9">
    <source>
        <dbReference type="Proteomes" id="UP000643810"/>
    </source>
</evidence>